<dbReference type="AlphaFoldDB" id="A0A1G1Y021"/>
<reference evidence="2 3" key="1">
    <citation type="journal article" date="2016" name="Nat. Commun.">
        <title>Thousands of microbial genomes shed light on interconnected biogeochemical processes in an aquifer system.</title>
        <authorList>
            <person name="Anantharaman K."/>
            <person name="Brown C.T."/>
            <person name="Hug L.A."/>
            <person name="Sharon I."/>
            <person name="Castelle C.J."/>
            <person name="Probst A.J."/>
            <person name="Thomas B.C."/>
            <person name="Singh A."/>
            <person name="Wilkins M.J."/>
            <person name="Karaoz U."/>
            <person name="Brodie E.L."/>
            <person name="Williams K.H."/>
            <person name="Hubbard S.S."/>
            <person name="Banfield J.F."/>
        </authorList>
    </citation>
    <scope>NUCLEOTIDE SEQUENCE [LARGE SCALE GENOMIC DNA]</scope>
</reference>
<dbReference type="Proteomes" id="UP000178240">
    <property type="component" value="Unassembled WGS sequence"/>
</dbReference>
<feature type="transmembrane region" description="Helical" evidence="1">
    <location>
        <begin position="53"/>
        <end position="71"/>
    </location>
</feature>
<organism evidence="2 3">
    <name type="scientific">Candidatus Buchananbacteria bacterium RIFCSPHIGHO2_01_FULL_44_11</name>
    <dbReference type="NCBI Taxonomy" id="1797535"/>
    <lineage>
        <taxon>Bacteria</taxon>
        <taxon>Candidatus Buchananiibacteriota</taxon>
    </lineage>
</organism>
<evidence type="ECO:0000256" key="1">
    <source>
        <dbReference type="SAM" id="Phobius"/>
    </source>
</evidence>
<feature type="transmembrane region" description="Helical" evidence="1">
    <location>
        <begin position="78"/>
        <end position="98"/>
    </location>
</feature>
<accession>A0A1G1Y021</accession>
<dbReference type="EMBL" id="MHIE01000016">
    <property type="protein sequence ID" value="OGY45638.1"/>
    <property type="molecule type" value="Genomic_DNA"/>
</dbReference>
<name>A0A1G1Y021_9BACT</name>
<proteinExistence type="predicted"/>
<dbReference type="STRING" id="1797535.A2744_03045"/>
<keyword evidence="1" id="KW-0812">Transmembrane</keyword>
<feature type="transmembrane region" description="Helical" evidence="1">
    <location>
        <begin position="110"/>
        <end position="129"/>
    </location>
</feature>
<comment type="caution">
    <text evidence="2">The sequence shown here is derived from an EMBL/GenBank/DDBJ whole genome shotgun (WGS) entry which is preliminary data.</text>
</comment>
<keyword evidence="1" id="KW-1133">Transmembrane helix</keyword>
<gene>
    <name evidence="2" type="ORF">A2744_03045</name>
</gene>
<evidence type="ECO:0000313" key="3">
    <source>
        <dbReference type="Proteomes" id="UP000178240"/>
    </source>
</evidence>
<feature type="transmembrane region" description="Helical" evidence="1">
    <location>
        <begin position="141"/>
        <end position="167"/>
    </location>
</feature>
<protein>
    <submittedName>
        <fullName evidence="2">Uncharacterized protein</fullName>
    </submittedName>
</protein>
<sequence length="209" mass="22981">MATTTLATTTLMDLVNSFSDKTADLADQVTAQAQAGGSDIWFTFLGLDWSKPTWDLVILLFFVISVLIYSFTLGRDRIVAILISTYLSLAVATNLPYADKLNELISRTGGFAFQTAAFLAAFILLFVFLSRSSLIQSLSNLGGSFWQVILFSLLQVGLLTSVILSFLPPAALDQLSFFTKIVFLSELGRFCWVVLPILALVFVRGRQLT</sequence>
<feature type="transmembrane region" description="Helical" evidence="1">
    <location>
        <begin position="187"/>
        <end position="203"/>
    </location>
</feature>
<evidence type="ECO:0000313" key="2">
    <source>
        <dbReference type="EMBL" id="OGY45638.1"/>
    </source>
</evidence>
<keyword evidence="1" id="KW-0472">Membrane</keyword>